<reference evidence="16" key="1">
    <citation type="submission" date="2021-01" db="EMBL/GenBank/DDBJ databases">
        <authorList>
            <person name="Corre E."/>
            <person name="Pelletier E."/>
            <person name="Niang G."/>
            <person name="Scheremetjew M."/>
            <person name="Finn R."/>
            <person name="Kale V."/>
            <person name="Holt S."/>
            <person name="Cochrane G."/>
            <person name="Meng A."/>
            <person name="Brown T."/>
            <person name="Cohen L."/>
        </authorList>
    </citation>
    <scope>NUCLEOTIDE SEQUENCE</scope>
    <source>
        <strain evidence="16">CCMP127</strain>
    </source>
</reference>
<dbReference type="AlphaFoldDB" id="A0A6S8JTZ8"/>
<dbReference type="GO" id="GO:0016740">
    <property type="term" value="F:transferase activity"/>
    <property type="evidence" value="ECO:0007669"/>
    <property type="project" value="UniProtKB-KW"/>
</dbReference>
<evidence type="ECO:0000313" key="15">
    <source>
        <dbReference type="EMBL" id="CAE0408385.1"/>
    </source>
</evidence>
<keyword evidence="4" id="KW-0812">Transmembrane</keyword>
<evidence type="ECO:0000256" key="13">
    <source>
        <dbReference type="SAM" id="SignalP"/>
    </source>
</evidence>
<dbReference type="Pfam" id="PF13639">
    <property type="entry name" value="zf-RING_2"/>
    <property type="match status" value="1"/>
</dbReference>
<evidence type="ECO:0000256" key="6">
    <source>
        <dbReference type="ARBA" id="ARBA00022771"/>
    </source>
</evidence>
<comment type="pathway">
    <text evidence="2">Protein modification; protein ubiquitination.</text>
</comment>
<feature type="compositionally biased region" description="Low complexity" evidence="12">
    <location>
        <begin position="194"/>
        <end position="207"/>
    </location>
</feature>
<evidence type="ECO:0000256" key="8">
    <source>
        <dbReference type="ARBA" id="ARBA00022833"/>
    </source>
</evidence>
<feature type="region of interest" description="Disordered" evidence="12">
    <location>
        <begin position="359"/>
        <end position="412"/>
    </location>
</feature>
<keyword evidence="7" id="KW-0833">Ubl conjugation pathway</keyword>
<dbReference type="InterPro" id="IPR001841">
    <property type="entry name" value="Znf_RING"/>
</dbReference>
<dbReference type="InterPro" id="IPR013083">
    <property type="entry name" value="Znf_RING/FYVE/PHD"/>
</dbReference>
<evidence type="ECO:0000256" key="1">
    <source>
        <dbReference type="ARBA" id="ARBA00004167"/>
    </source>
</evidence>
<feature type="region of interest" description="Disordered" evidence="12">
    <location>
        <begin position="193"/>
        <end position="221"/>
    </location>
</feature>
<evidence type="ECO:0000256" key="4">
    <source>
        <dbReference type="ARBA" id="ARBA00022692"/>
    </source>
</evidence>
<evidence type="ECO:0000259" key="14">
    <source>
        <dbReference type="PROSITE" id="PS50089"/>
    </source>
</evidence>
<dbReference type="PANTHER" id="PTHR45768">
    <property type="entry name" value="E3 UBIQUITIN-PROTEIN LIGASE RNF13-LIKE"/>
    <property type="match status" value="1"/>
</dbReference>
<keyword evidence="3" id="KW-0808">Transferase</keyword>
<evidence type="ECO:0000256" key="10">
    <source>
        <dbReference type="ARBA" id="ARBA00023136"/>
    </source>
</evidence>
<proteinExistence type="predicted"/>
<sequence length="429" mass="47474">MFVMLVAIAALMFIAFLPAIIDPEERHVWYERFFYCRGWSLDEDEEERQQREARESRARARNNGEGARYILSPLQEEEIRDSFINDRLKAFSMTLDASHIGSATPKNVKKNPDVRPLSTKNNGSCDESIPNVPDLEMGATPAYYPSHAIEESATTESSTSGTDSGPEDVYYEEDGTTWFSDIVTAAASLVRLPSSSSSSSSSASSASGETPTKTDEQDIPESIRSAIVTSIDEEDYGTVWVPPAGEPLMLTKEENSDTRKSTTLRPFSNSCSICLAAFEKDDVVSWSHCPECPHVFHSACIADWLNTMGRKHMQKRYERRRQHGNYILRQDPITTISNMPMLCPCCRQPFIRDVADTASEAAKGESPRRDAVAETTSVSSVSPSASEAVQVTEEEGDHTNSTATSTARTTDSACWEARQRIAEVMVSTV</sequence>
<evidence type="ECO:0000256" key="9">
    <source>
        <dbReference type="ARBA" id="ARBA00022989"/>
    </source>
</evidence>
<feature type="compositionally biased region" description="Low complexity" evidence="12">
    <location>
        <begin position="399"/>
        <end position="412"/>
    </location>
</feature>
<evidence type="ECO:0000256" key="12">
    <source>
        <dbReference type="SAM" id="MobiDB-lite"/>
    </source>
</evidence>
<feature type="domain" description="RING-type" evidence="14">
    <location>
        <begin position="271"/>
        <end position="347"/>
    </location>
</feature>
<dbReference type="GO" id="GO:0008270">
    <property type="term" value="F:zinc ion binding"/>
    <property type="evidence" value="ECO:0007669"/>
    <property type="project" value="UniProtKB-KW"/>
</dbReference>
<keyword evidence="6 11" id="KW-0863">Zinc-finger</keyword>
<feature type="compositionally biased region" description="Low complexity" evidence="12">
    <location>
        <begin position="373"/>
        <end position="389"/>
    </location>
</feature>
<keyword evidence="10" id="KW-0472">Membrane</keyword>
<dbReference type="PROSITE" id="PS50089">
    <property type="entry name" value="ZF_RING_2"/>
    <property type="match status" value="1"/>
</dbReference>
<evidence type="ECO:0000313" key="16">
    <source>
        <dbReference type="EMBL" id="CAE0408386.1"/>
    </source>
</evidence>
<dbReference type="Gene3D" id="3.30.40.10">
    <property type="entry name" value="Zinc/RING finger domain, C3HC4 (zinc finger)"/>
    <property type="match status" value="1"/>
</dbReference>
<keyword evidence="9" id="KW-1133">Transmembrane helix</keyword>
<keyword evidence="5" id="KW-0479">Metal-binding</keyword>
<evidence type="ECO:0000256" key="3">
    <source>
        <dbReference type="ARBA" id="ARBA00022679"/>
    </source>
</evidence>
<evidence type="ECO:0000256" key="11">
    <source>
        <dbReference type="PROSITE-ProRule" id="PRU00175"/>
    </source>
</evidence>
<feature type="compositionally biased region" description="Low complexity" evidence="12">
    <location>
        <begin position="151"/>
        <end position="164"/>
    </location>
</feature>
<organism evidence="16">
    <name type="scientific">Amphora coffeiformis</name>
    <dbReference type="NCBI Taxonomy" id="265554"/>
    <lineage>
        <taxon>Eukaryota</taxon>
        <taxon>Sar</taxon>
        <taxon>Stramenopiles</taxon>
        <taxon>Ochrophyta</taxon>
        <taxon>Bacillariophyta</taxon>
        <taxon>Bacillariophyceae</taxon>
        <taxon>Bacillariophycidae</taxon>
        <taxon>Thalassiophysales</taxon>
        <taxon>Catenulaceae</taxon>
        <taxon>Amphora</taxon>
    </lineage>
</organism>
<feature type="signal peptide" evidence="13">
    <location>
        <begin position="1"/>
        <end position="19"/>
    </location>
</feature>
<dbReference type="PANTHER" id="PTHR45768:SF18">
    <property type="entry name" value="RING-H2 FINGER PROTEIN ATL47-RELATED"/>
    <property type="match status" value="1"/>
</dbReference>
<dbReference type="EMBL" id="HBIM01007207">
    <property type="protein sequence ID" value="CAE0408385.1"/>
    <property type="molecule type" value="Transcribed_RNA"/>
</dbReference>
<keyword evidence="8" id="KW-0862">Zinc</keyword>
<evidence type="ECO:0000256" key="5">
    <source>
        <dbReference type="ARBA" id="ARBA00022723"/>
    </source>
</evidence>
<gene>
    <name evidence="15" type="ORF">ACOF00016_LOCUS6140</name>
    <name evidence="16" type="ORF">ACOF00016_LOCUS6141</name>
</gene>
<dbReference type="GO" id="GO:0016020">
    <property type="term" value="C:membrane"/>
    <property type="evidence" value="ECO:0007669"/>
    <property type="project" value="UniProtKB-SubCell"/>
</dbReference>
<dbReference type="EMBL" id="HBIM01007208">
    <property type="protein sequence ID" value="CAE0408386.1"/>
    <property type="molecule type" value="Transcribed_RNA"/>
</dbReference>
<accession>A0A6S8JTZ8</accession>
<evidence type="ECO:0000256" key="7">
    <source>
        <dbReference type="ARBA" id="ARBA00022786"/>
    </source>
</evidence>
<name>A0A6S8JTZ8_9STRA</name>
<comment type="subcellular location">
    <subcellularLocation>
        <location evidence="1">Membrane</location>
        <topology evidence="1">Single-pass membrane protein</topology>
    </subcellularLocation>
</comment>
<keyword evidence="13" id="KW-0732">Signal</keyword>
<feature type="compositionally biased region" description="Basic and acidic residues" evidence="12">
    <location>
        <begin position="362"/>
        <end position="372"/>
    </location>
</feature>
<feature type="chain" id="PRO_5035584496" description="RING-type domain-containing protein" evidence="13">
    <location>
        <begin position="20"/>
        <end position="429"/>
    </location>
</feature>
<protein>
    <recommendedName>
        <fullName evidence="14">RING-type domain-containing protein</fullName>
    </recommendedName>
</protein>
<feature type="region of interest" description="Disordered" evidence="12">
    <location>
        <begin position="102"/>
        <end position="171"/>
    </location>
</feature>
<evidence type="ECO:0000256" key="2">
    <source>
        <dbReference type="ARBA" id="ARBA00004906"/>
    </source>
</evidence>
<dbReference type="SUPFAM" id="SSF57850">
    <property type="entry name" value="RING/U-box"/>
    <property type="match status" value="1"/>
</dbReference>